<keyword evidence="3" id="KW-1185">Reference proteome</keyword>
<accession>A0AAD7G4B7</accession>
<dbReference type="InterPro" id="IPR000953">
    <property type="entry name" value="Chromo/chromo_shadow_dom"/>
</dbReference>
<dbReference type="InterPro" id="IPR023780">
    <property type="entry name" value="Chromo_domain"/>
</dbReference>
<reference evidence="2" key="1">
    <citation type="submission" date="2023-03" db="EMBL/GenBank/DDBJ databases">
        <title>Massive genome expansion in bonnet fungi (Mycena s.s.) driven by repeated elements and novel gene families across ecological guilds.</title>
        <authorList>
            <consortium name="Lawrence Berkeley National Laboratory"/>
            <person name="Harder C.B."/>
            <person name="Miyauchi S."/>
            <person name="Viragh M."/>
            <person name="Kuo A."/>
            <person name="Thoen E."/>
            <person name="Andreopoulos B."/>
            <person name="Lu D."/>
            <person name="Skrede I."/>
            <person name="Drula E."/>
            <person name="Henrissat B."/>
            <person name="Morin E."/>
            <person name="Kohler A."/>
            <person name="Barry K."/>
            <person name="LaButti K."/>
            <person name="Morin E."/>
            <person name="Salamov A."/>
            <person name="Lipzen A."/>
            <person name="Mereny Z."/>
            <person name="Hegedus B."/>
            <person name="Baldrian P."/>
            <person name="Stursova M."/>
            <person name="Weitz H."/>
            <person name="Taylor A."/>
            <person name="Grigoriev I.V."/>
            <person name="Nagy L.G."/>
            <person name="Martin F."/>
            <person name="Kauserud H."/>
        </authorList>
    </citation>
    <scope>NUCLEOTIDE SEQUENCE</scope>
    <source>
        <strain evidence="2">CBHHK067</strain>
    </source>
</reference>
<organism evidence="2 3">
    <name type="scientific">Mycena rosella</name>
    <name type="common">Pink bonnet</name>
    <name type="synonym">Agaricus rosellus</name>
    <dbReference type="NCBI Taxonomy" id="1033263"/>
    <lineage>
        <taxon>Eukaryota</taxon>
        <taxon>Fungi</taxon>
        <taxon>Dikarya</taxon>
        <taxon>Basidiomycota</taxon>
        <taxon>Agaricomycotina</taxon>
        <taxon>Agaricomycetes</taxon>
        <taxon>Agaricomycetidae</taxon>
        <taxon>Agaricales</taxon>
        <taxon>Marasmiineae</taxon>
        <taxon>Mycenaceae</taxon>
        <taxon>Mycena</taxon>
    </lineage>
</organism>
<dbReference type="SUPFAM" id="SSF54160">
    <property type="entry name" value="Chromo domain-like"/>
    <property type="match status" value="1"/>
</dbReference>
<evidence type="ECO:0000259" key="1">
    <source>
        <dbReference type="PROSITE" id="PS50013"/>
    </source>
</evidence>
<dbReference type="GO" id="GO:0006338">
    <property type="term" value="P:chromatin remodeling"/>
    <property type="evidence" value="ECO:0007669"/>
    <property type="project" value="UniProtKB-ARBA"/>
</dbReference>
<proteinExistence type="predicted"/>
<feature type="domain" description="Chromo" evidence="1">
    <location>
        <begin position="1"/>
        <end position="46"/>
    </location>
</feature>
<dbReference type="AlphaFoldDB" id="A0AAD7G4B7"/>
<dbReference type="Pfam" id="PF00385">
    <property type="entry name" value="Chromo"/>
    <property type="match status" value="1"/>
</dbReference>
<dbReference type="PROSITE" id="PS50013">
    <property type="entry name" value="CHROMO_2"/>
    <property type="match status" value="1"/>
</dbReference>
<dbReference type="Gene3D" id="2.40.50.40">
    <property type="match status" value="1"/>
</dbReference>
<gene>
    <name evidence="2" type="ORF">B0H17DRAFT_951848</name>
</gene>
<dbReference type="InterPro" id="IPR016197">
    <property type="entry name" value="Chromo-like_dom_sf"/>
</dbReference>
<dbReference type="Proteomes" id="UP001221757">
    <property type="component" value="Unassembled WGS sequence"/>
</dbReference>
<name>A0AAD7G4B7_MYCRO</name>
<evidence type="ECO:0000313" key="2">
    <source>
        <dbReference type="EMBL" id="KAJ7664799.1"/>
    </source>
</evidence>
<feature type="non-terminal residue" evidence="2">
    <location>
        <position position="1"/>
    </location>
</feature>
<dbReference type="CDD" id="cd00024">
    <property type="entry name" value="CD_CSD"/>
    <property type="match status" value="1"/>
</dbReference>
<sequence>KLEYFVHWKGYPKEEDSWEPVENLKDNDGVLDEFHRTHPSAPRPKPRNVHLNYKTIENFTATPCLLGHLYNWETARCNLSDPLCGHNP</sequence>
<protein>
    <recommendedName>
        <fullName evidence="1">Chromo domain-containing protein</fullName>
    </recommendedName>
</protein>
<comment type="caution">
    <text evidence="2">The sequence shown here is derived from an EMBL/GenBank/DDBJ whole genome shotgun (WGS) entry which is preliminary data.</text>
</comment>
<dbReference type="EMBL" id="JARKIE010000220">
    <property type="protein sequence ID" value="KAJ7664799.1"/>
    <property type="molecule type" value="Genomic_DNA"/>
</dbReference>
<evidence type="ECO:0000313" key="3">
    <source>
        <dbReference type="Proteomes" id="UP001221757"/>
    </source>
</evidence>